<dbReference type="Gene3D" id="3.30.70.2970">
    <property type="entry name" value="Protein of unknown function (DUF541), domain 2"/>
    <property type="match status" value="1"/>
</dbReference>
<proteinExistence type="predicted"/>
<name>A0A377FRJ3_9BACL</name>
<dbReference type="InterPro" id="IPR052022">
    <property type="entry name" value="26kDa_periplasmic_antigen"/>
</dbReference>
<dbReference type="GO" id="GO:0006974">
    <property type="term" value="P:DNA damage response"/>
    <property type="evidence" value="ECO:0007669"/>
    <property type="project" value="TreeGrafter"/>
</dbReference>
<dbReference type="PANTHER" id="PTHR34387">
    <property type="entry name" value="SLR1258 PROTEIN"/>
    <property type="match status" value="1"/>
</dbReference>
<dbReference type="Pfam" id="PF04402">
    <property type="entry name" value="SIMPL"/>
    <property type="match status" value="1"/>
</dbReference>
<gene>
    <name evidence="1" type="ORF">NCTC13163_00794</name>
</gene>
<dbReference type="AlphaFoldDB" id="A0A377FRJ3"/>
<dbReference type="OrthoDB" id="9785192at2"/>
<dbReference type="Proteomes" id="UP000254060">
    <property type="component" value="Unassembled WGS sequence"/>
</dbReference>
<dbReference type="RefSeq" id="WP_024370537.1">
    <property type="nucleotide sequence ID" value="NZ_UGGP01000001.1"/>
</dbReference>
<reference evidence="1 2" key="1">
    <citation type="submission" date="2018-06" db="EMBL/GenBank/DDBJ databases">
        <authorList>
            <consortium name="Pathogen Informatics"/>
            <person name="Doyle S."/>
        </authorList>
    </citation>
    <scope>NUCLEOTIDE SEQUENCE [LARGE SCALE GENOMIC DNA]</scope>
    <source>
        <strain evidence="1 2">NCTC13163</strain>
    </source>
</reference>
<organism evidence="1 2">
    <name type="scientific">Exiguobacterium aurantiacum</name>
    <dbReference type="NCBI Taxonomy" id="33987"/>
    <lineage>
        <taxon>Bacteria</taxon>
        <taxon>Bacillati</taxon>
        <taxon>Bacillota</taxon>
        <taxon>Bacilli</taxon>
        <taxon>Bacillales</taxon>
        <taxon>Bacillales Family XII. Incertae Sedis</taxon>
        <taxon>Exiguobacterium</taxon>
    </lineage>
</organism>
<evidence type="ECO:0000313" key="2">
    <source>
        <dbReference type="Proteomes" id="UP000254060"/>
    </source>
</evidence>
<dbReference type="EMBL" id="UGGP01000001">
    <property type="protein sequence ID" value="STO07447.1"/>
    <property type="molecule type" value="Genomic_DNA"/>
</dbReference>
<accession>A0A377FRJ3</accession>
<dbReference type="STRING" id="1397694.GCA_000702585_01308"/>
<sequence length="216" mass="24471">MERTITVKGTGKVSAKPDLIVLRMDVTSRAARYEETMNEAATAITRLLKAIEKADFEKSALKTTDFSIDTDYESYRDEDGNYKSRFRGYVCNQSTKLEFPIDTKRLSRVIENISNSLAEPKLSIHFTIKDADAVQDELLASAAENARHRAELLAKGAGATLGELLRIDYTWGELHIFSPTRMTFSENILHSEERMPELEPDEIDLSDNATFVWEIK</sequence>
<protein>
    <submittedName>
        <fullName evidence="1">26 kDa periplasmic immunogenic protein</fullName>
    </submittedName>
</protein>
<dbReference type="Gene3D" id="3.30.110.170">
    <property type="entry name" value="Protein of unknown function (DUF541), domain 1"/>
    <property type="match status" value="1"/>
</dbReference>
<dbReference type="PANTHER" id="PTHR34387:SF2">
    <property type="entry name" value="SLR1258 PROTEIN"/>
    <property type="match status" value="1"/>
</dbReference>
<dbReference type="InterPro" id="IPR007497">
    <property type="entry name" value="SIMPL/DUF541"/>
</dbReference>
<evidence type="ECO:0000313" key="1">
    <source>
        <dbReference type="EMBL" id="STO07447.1"/>
    </source>
</evidence>